<evidence type="ECO:0000313" key="2">
    <source>
        <dbReference type="EMBL" id="CAF9905867.1"/>
    </source>
</evidence>
<dbReference type="OrthoDB" id="5281682at2759"/>
<comment type="caution">
    <text evidence="2">The sequence shown here is derived from an EMBL/GenBank/DDBJ whole genome shotgun (WGS) entry which is preliminary data.</text>
</comment>
<feature type="region of interest" description="Disordered" evidence="1">
    <location>
        <begin position="130"/>
        <end position="150"/>
    </location>
</feature>
<accession>A0A8H3EKU0</accession>
<evidence type="ECO:0000313" key="3">
    <source>
        <dbReference type="Proteomes" id="UP000664521"/>
    </source>
</evidence>
<protein>
    <submittedName>
        <fullName evidence="2">Uncharacterized protein</fullName>
    </submittedName>
</protein>
<evidence type="ECO:0000256" key="1">
    <source>
        <dbReference type="SAM" id="MobiDB-lite"/>
    </source>
</evidence>
<sequence length="593" mass="66815">MDPARQATIDDSTFKQRQLDQPAAFCRDGNHQSITSSVSFTDRHVKPSTAPPTGSPTLAPKPGYRHRPEDDILVQPLTQSGYTEAPRANNPPVSFPAASKSSPKAHTNGLNDLPIEIHNTIMDHLAGSLGSLSSHSSRQPSRNWSHALRHPRRKQLSDLALVSKLWRSLIQERLYRHIKIKGTRSELQACGDWFLTHPTFQGYVRHIEVWVPLFEISLETRPRVVSRPSHSPTSENPPSSRLHFPSPTVRTSPARTVDNATLEEIFGCAKVLFLEACILTLEGGHCKKSRKIQHFRNGSELKDPLDNKTTVEESRTAELLQYRRFPQHQKISTLILKGSWNIIRCTADFQNLANALPSIREWHCIYAKPKTDAYKAMCGALRSLPTAITRLNLCLEGLNGKQPSPLSKWRKLFPQYHLCRDLGRIFPQLECLTYTGHVCCCLFKSANGGVANVQSNPGLKSVDLFVRNVCRDSNDMDNGPSIHNWPFIQAFESLVVEAIASLAFYPLLSYVRIRFLDLDSPRPLLNPYWHYENNHATGVWSSKITMALKKARPDATSYTLDDDYFMDVYAPGFTGGRPKSLQISRYASLDRGF</sequence>
<proteinExistence type="predicted"/>
<name>A0A8H3EKU0_9LECA</name>
<keyword evidence="3" id="KW-1185">Reference proteome</keyword>
<feature type="region of interest" description="Disordered" evidence="1">
    <location>
        <begin position="82"/>
        <end position="109"/>
    </location>
</feature>
<feature type="compositionally biased region" description="Polar residues" evidence="1">
    <location>
        <begin position="228"/>
        <end position="239"/>
    </location>
</feature>
<dbReference type="AlphaFoldDB" id="A0A8H3EKU0"/>
<feature type="compositionally biased region" description="Low complexity" evidence="1">
    <location>
        <begin position="91"/>
        <end position="105"/>
    </location>
</feature>
<feature type="region of interest" description="Disordered" evidence="1">
    <location>
        <begin position="1"/>
        <end position="68"/>
    </location>
</feature>
<gene>
    <name evidence="2" type="ORF">HETSPECPRED_005971</name>
</gene>
<reference evidence="2" key="1">
    <citation type="submission" date="2021-03" db="EMBL/GenBank/DDBJ databases">
        <authorList>
            <person name="Tagirdzhanova G."/>
        </authorList>
    </citation>
    <scope>NUCLEOTIDE SEQUENCE</scope>
</reference>
<organism evidence="2 3">
    <name type="scientific">Heterodermia speciosa</name>
    <dbReference type="NCBI Taxonomy" id="116794"/>
    <lineage>
        <taxon>Eukaryota</taxon>
        <taxon>Fungi</taxon>
        <taxon>Dikarya</taxon>
        <taxon>Ascomycota</taxon>
        <taxon>Pezizomycotina</taxon>
        <taxon>Lecanoromycetes</taxon>
        <taxon>OSLEUM clade</taxon>
        <taxon>Lecanoromycetidae</taxon>
        <taxon>Caliciales</taxon>
        <taxon>Physciaceae</taxon>
        <taxon>Heterodermia</taxon>
    </lineage>
</organism>
<dbReference type="EMBL" id="CAJPDS010000004">
    <property type="protein sequence ID" value="CAF9905867.1"/>
    <property type="molecule type" value="Genomic_DNA"/>
</dbReference>
<feature type="region of interest" description="Disordered" evidence="1">
    <location>
        <begin position="224"/>
        <end position="253"/>
    </location>
</feature>
<dbReference type="Proteomes" id="UP000664521">
    <property type="component" value="Unassembled WGS sequence"/>
</dbReference>
<feature type="compositionally biased region" description="Polar residues" evidence="1">
    <location>
        <begin position="31"/>
        <end position="40"/>
    </location>
</feature>